<dbReference type="Pfam" id="PF13445">
    <property type="entry name" value="zf-RING_UBOX"/>
    <property type="match status" value="1"/>
</dbReference>
<dbReference type="SMART" id="SM00184">
    <property type="entry name" value="RING"/>
    <property type="match status" value="1"/>
</dbReference>
<dbReference type="PANTHER" id="PTHR24103">
    <property type="entry name" value="E3 UBIQUITIN-PROTEIN LIGASE TRIM"/>
    <property type="match status" value="1"/>
</dbReference>
<name>A0A673VWB9_SALTR</name>
<keyword evidence="9" id="KW-1185">Reference proteome</keyword>
<dbReference type="GeneTree" id="ENSGT00970000193390"/>
<organism evidence="8 9">
    <name type="scientific">Salmo trutta</name>
    <name type="common">Brown trout</name>
    <dbReference type="NCBI Taxonomy" id="8032"/>
    <lineage>
        <taxon>Eukaryota</taxon>
        <taxon>Metazoa</taxon>
        <taxon>Chordata</taxon>
        <taxon>Craniata</taxon>
        <taxon>Vertebrata</taxon>
        <taxon>Euteleostomi</taxon>
        <taxon>Actinopterygii</taxon>
        <taxon>Neopterygii</taxon>
        <taxon>Teleostei</taxon>
        <taxon>Protacanthopterygii</taxon>
        <taxon>Salmoniformes</taxon>
        <taxon>Salmonidae</taxon>
        <taxon>Salmoninae</taxon>
        <taxon>Salmo</taxon>
    </lineage>
</organism>
<feature type="domain" description="B box-type" evidence="7">
    <location>
        <begin position="162"/>
        <end position="189"/>
    </location>
</feature>
<dbReference type="InParanoid" id="A0A673VWB9"/>
<evidence type="ECO:0000256" key="2">
    <source>
        <dbReference type="ARBA" id="ARBA00022771"/>
    </source>
</evidence>
<dbReference type="GO" id="GO:0008270">
    <property type="term" value="F:zinc ion binding"/>
    <property type="evidence" value="ECO:0007669"/>
    <property type="project" value="UniProtKB-KW"/>
</dbReference>
<dbReference type="InterPro" id="IPR050143">
    <property type="entry name" value="TRIM/RBCC"/>
</dbReference>
<evidence type="ECO:0000256" key="4">
    <source>
        <dbReference type="PROSITE-ProRule" id="PRU00024"/>
    </source>
</evidence>
<dbReference type="Proteomes" id="UP000472277">
    <property type="component" value="Chromosome 5"/>
</dbReference>
<evidence type="ECO:0000313" key="9">
    <source>
        <dbReference type="Proteomes" id="UP000472277"/>
    </source>
</evidence>
<dbReference type="Ensembl" id="ENSSTUT00000001053.1">
    <property type="protein sequence ID" value="ENSSTUP00000000958.1"/>
    <property type="gene ID" value="ENSSTUG00000000518.1"/>
</dbReference>
<feature type="domain" description="RING-type" evidence="6">
    <location>
        <begin position="52"/>
        <end position="92"/>
    </location>
</feature>
<keyword evidence="2 4" id="KW-0863">Zinc-finger</keyword>
<dbReference type="Gene3D" id="3.30.40.10">
    <property type="entry name" value="Zinc/RING finger domain, C3HC4 (zinc finger)"/>
    <property type="match status" value="1"/>
</dbReference>
<accession>A0A673VWB9</accession>
<dbReference type="Gene3D" id="3.30.160.60">
    <property type="entry name" value="Classic Zinc Finger"/>
    <property type="match status" value="1"/>
</dbReference>
<dbReference type="InterPro" id="IPR027370">
    <property type="entry name" value="Znf-RING_euk"/>
</dbReference>
<dbReference type="InterPro" id="IPR017907">
    <property type="entry name" value="Znf_RING_CS"/>
</dbReference>
<dbReference type="PROSITE" id="PS50119">
    <property type="entry name" value="ZF_BBOX"/>
    <property type="match status" value="1"/>
</dbReference>
<evidence type="ECO:0000313" key="8">
    <source>
        <dbReference type="Ensembl" id="ENSSTUP00000000958.1"/>
    </source>
</evidence>
<feature type="region of interest" description="Disordered" evidence="5">
    <location>
        <begin position="116"/>
        <end position="148"/>
    </location>
</feature>
<evidence type="ECO:0000256" key="1">
    <source>
        <dbReference type="ARBA" id="ARBA00022723"/>
    </source>
</evidence>
<dbReference type="SUPFAM" id="SSF57845">
    <property type="entry name" value="B-box zinc-binding domain"/>
    <property type="match status" value="1"/>
</dbReference>
<dbReference type="Pfam" id="PF00643">
    <property type="entry name" value="zf-B_box"/>
    <property type="match status" value="1"/>
</dbReference>
<evidence type="ECO:0000259" key="7">
    <source>
        <dbReference type="PROSITE" id="PS50119"/>
    </source>
</evidence>
<keyword evidence="3" id="KW-0862">Zinc</keyword>
<dbReference type="InterPro" id="IPR001841">
    <property type="entry name" value="Znf_RING"/>
</dbReference>
<reference evidence="8" key="1">
    <citation type="submission" date="2025-08" db="UniProtKB">
        <authorList>
            <consortium name="Ensembl"/>
        </authorList>
    </citation>
    <scope>IDENTIFICATION</scope>
</reference>
<keyword evidence="1" id="KW-0479">Metal-binding</keyword>
<proteinExistence type="predicted"/>
<sequence length="237" mass="26821">MVSPEGRIWAMGLWNGEQYSAGTSPLGTRLVLKRKPKRIMVKLDYEKDDMSCPVCCGVFTDPVVLGCSHSFCRSCLDNYWNTQVIKKCPVCRHHSLTDAPPSNLALRNIVKTFARERSHKTTKQEETRKGEKESQGRRESGGRSGLVRDGDERCSLHGKRLLFCVEDQEALCAVCQTSRRHRSHQLCPVDEAAQQLKVWLVLSVISGPETACHFARLVWLCYSNLSVYCFTVVFQLP</sequence>
<evidence type="ECO:0000256" key="5">
    <source>
        <dbReference type="SAM" id="MobiDB-lite"/>
    </source>
</evidence>
<reference evidence="8" key="2">
    <citation type="submission" date="2025-09" db="UniProtKB">
        <authorList>
            <consortium name="Ensembl"/>
        </authorList>
    </citation>
    <scope>IDENTIFICATION</scope>
</reference>
<dbReference type="SUPFAM" id="SSF57850">
    <property type="entry name" value="RING/U-box"/>
    <property type="match status" value="1"/>
</dbReference>
<dbReference type="PROSITE" id="PS00518">
    <property type="entry name" value="ZF_RING_1"/>
    <property type="match status" value="1"/>
</dbReference>
<dbReference type="PROSITE" id="PS50089">
    <property type="entry name" value="ZF_RING_2"/>
    <property type="match status" value="1"/>
</dbReference>
<evidence type="ECO:0000259" key="6">
    <source>
        <dbReference type="PROSITE" id="PS50089"/>
    </source>
</evidence>
<dbReference type="InterPro" id="IPR013083">
    <property type="entry name" value="Znf_RING/FYVE/PHD"/>
</dbReference>
<dbReference type="InterPro" id="IPR043136">
    <property type="entry name" value="B30.2/SPRY_sf"/>
</dbReference>
<dbReference type="Gene3D" id="2.60.120.920">
    <property type="match status" value="1"/>
</dbReference>
<dbReference type="AlphaFoldDB" id="A0A673VWB9"/>
<dbReference type="SMART" id="SM00336">
    <property type="entry name" value="BBOX"/>
    <property type="match status" value="1"/>
</dbReference>
<dbReference type="InterPro" id="IPR000315">
    <property type="entry name" value="Znf_B-box"/>
</dbReference>
<evidence type="ECO:0008006" key="10">
    <source>
        <dbReference type="Google" id="ProtNLM"/>
    </source>
</evidence>
<protein>
    <recommendedName>
        <fullName evidence="10">RING-type domain-containing protein</fullName>
    </recommendedName>
</protein>
<evidence type="ECO:0000256" key="3">
    <source>
        <dbReference type="ARBA" id="ARBA00022833"/>
    </source>
</evidence>
<feature type="compositionally biased region" description="Basic and acidic residues" evidence="5">
    <location>
        <begin position="122"/>
        <end position="148"/>
    </location>
</feature>